<evidence type="ECO:0000256" key="8">
    <source>
        <dbReference type="ARBA" id="ARBA00048679"/>
    </source>
</evidence>
<dbReference type="InterPro" id="IPR011009">
    <property type="entry name" value="Kinase-like_dom_sf"/>
</dbReference>
<dbReference type="SUPFAM" id="SSF56112">
    <property type="entry name" value="Protein kinase-like (PK-like)"/>
    <property type="match status" value="1"/>
</dbReference>
<evidence type="ECO:0000256" key="4">
    <source>
        <dbReference type="ARBA" id="ARBA00022741"/>
    </source>
</evidence>
<keyword evidence="4" id="KW-0547">Nucleotide-binding</keyword>
<evidence type="ECO:0000256" key="3">
    <source>
        <dbReference type="ARBA" id="ARBA00022679"/>
    </source>
</evidence>
<keyword evidence="11" id="KW-1185">Reference proteome</keyword>
<evidence type="ECO:0000256" key="5">
    <source>
        <dbReference type="ARBA" id="ARBA00022777"/>
    </source>
</evidence>
<comment type="catalytic activity">
    <reaction evidence="7">
        <text>L-threonyl-[protein] + ATP = O-phospho-L-threonyl-[protein] + ADP + H(+)</text>
        <dbReference type="Rhea" id="RHEA:46608"/>
        <dbReference type="Rhea" id="RHEA-COMP:11060"/>
        <dbReference type="Rhea" id="RHEA-COMP:11605"/>
        <dbReference type="ChEBI" id="CHEBI:15378"/>
        <dbReference type="ChEBI" id="CHEBI:30013"/>
        <dbReference type="ChEBI" id="CHEBI:30616"/>
        <dbReference type="ChEBI" id="CHEBI:61977"/>
        <dbReference type="ChEBI" id="CHEBI:456216"/>
        <dbReference type="EC" id="2.7.11.1"/>
    </reaction>
</comment>
<dbReference type="PANTHER" id="PTHR24356">
    <property type="entry name" value="SERINE/THREONINE-PROTEIN KINASE"/>
    <property type="match status" value="1"/>
</dbReference>
<accession>A0ABS3AQC7</accession>
<dbReference type="EC" id="2.7.11.1" evidence="1"/>
<proteinExistence type="predicted"/>
<sequence length="400" mass="45413">MTESVVNQNSNVAPTSVWPVPTLSGPSTKAVEANRLAQAALSGTQRQASAALNPKATFFDFPKSSQIEIDKFLGMGHQAWVATCWVTKAATETKEVTRERYALKFFSAVYRTDKNYQQFLRSLSILQSEDGSNPYITPYTAQLYSFTHRFGSDLLLMEYISGPTFDQVITQLRSVSVNQSVTGLSSEYKDMIRHFMMQILSFLDVFHSQNIAYRDLKGENIVIDENGWIRFVDFDMVKRMTEDSRPHTPCGSSLYGSPEVLGREPKPELLSDMWSFGVLLYFALYNAYPFSSNNFEQLRKEVCNNSLCFPGCATEEEKVLLSKLLVKNPEERATSRDAMSHSFFAKFAGINFNNPVILQQPSPYKKQLEEVVRHLGDRGEEKDVSANMKRRIKKLLDRQA</sequence>
<comment type="caution">
    <text evidence="10">The sequence shown here is derived from an EMBL/GenBank/DDBJ whole genome shotgun (WGS) entry which is preliminary data.</text>
</comment>
<keyword evidence="5 10" id="KW-0418">Kinase</keyword>
<dbReference type="PANTHER" id="PTHR24356:SF416">
    <property type="entry name" value="PROTEIN KINASE DOMAIN-CONTAINING PROTEIN"/>
    <property type="match status" value="1"/>
</dbReference>
<evidence type="ECO:0000256" key="6">
    <source>
        <dbReference type="ARBA" id="ARBA00022840"/>
    </source>
</evidence>
<gene>
    <name evidence="10" type="ORF">JYU14_00355</name>
</gene>
<comment type="catalytic activity">
    <reaction evidence="8">
        <text>L-seryl-[protein] + ATP = O-phospho-L-seryl-[protein] + ADP + H(+)</text>
        <dbReference type="Rhea" id="RHEA:17989"/>
        <dbReference type="Rhea" id="RHEA-COMP:9863"/>
        <dbReference type="Rhea" id="RHEA-COMP:11604"/>
        <dbReference type="ChEBI" id="CHEBI:15378"/>
        <dbReference type="ChEBI" id="CHEBI:29999"/>
        <dbReference type="ChEBI" id="CHEBI:30616"/>
        <dbReference type="ChEBI" id="CHEBI:83421"/>
        <dbReference type="ChEBI" id="CHEBI:456216"/>
        <dbReference type="EC" id="2.7.11.1"/>
    </reaction>
</comment>
<dbReference type="InterPro" id="IPR050236">
    <property type="entry name" value="Ser_Thr_kinase_AGC"/>
</dbReference>
<dbReference type="PROSITE" id="PS00108">
    <property type="entry name" value="PROTEIN_KINASE_ST"/>
    <property type="match status" value="1"/>
</dbReference>
<keyword evidence="3" id="KW-0808">Transferase</keyword>
<dbReference type="Gene3D" id="1.10.510.10">
    <property type="entry name" value="Transferase(Phosphotransferase) domain 1"/>
    <property type="match status" value="1"/>
</dbReference>
<dbReference type="InterPro" id="IPR000719">
    <property type="entry name" value="Prot_kinase_dom"/>
</dbReference>
<organism evidence="10 11">
    <name type="scientific">Simkania negevensis</name>
    <dbReference type="NCBI Taxonomy" id="83561"/>
    <lineage>
        <taxon>Bacteria</taxon>
        <taxon>Pseudomonadati</taxon>
        <taxon>Chlamydiota</taxon>
        <taxon>Chlamydiia</taxon>
        <taxon>Parachlamydiales</taxon>
        <taxon>Simkaniaceae</taxon>
        <taxon>Simkania</taxon>
    </lineage>
</organism>
<keyword evidence="2" id="KW-0723">Serine/threonine-protein kinase</keyword>
<reference evidence="10 11" key="1">
    <citation type="submission" date="2021-02" db="EMBL/GenBank/DDBJ databases">
        <title>Activity-based single-cell genomes from oceanic crustal fluid captures similar information to metagenomic and metatranscriptomic surveys with orders of magnitude less sampling.</title>
        <authorList>
            <person name="D'Angelo T.S."/>
            <person name="Orcutt B.N."/>
        </authorList>
    </citation>
    <scope>NUCLEOTIDE SEQUENCE [LARGE SCALE GENOMIC DNA]</scope>
    <source>
        <strain evidence="10">AH-315-G07</strain>
    </source>
</reference>
<dbReference type="Pfam" id="PF00069">
    <property type="entry name" value="Pkinase"/>
    <property type="match status" value="1"/>
</dbReference>
<keyword evidence="6" id="KW-0067">ATP-binding</keyword>
<dbReference type="InterPro" id="IPR008271">
    <property type="entry name" value="Ser/Thr_kinase_AS"/>
</dbReference>
<feature type="domain" description="Protein kinase" evidence="9">
    <location>
        <begin position="67"/>
        <end position="344"/>
    </location>
</feature>
<evidence type="ECO:0000313" key="10">
    <source>
        <dbReference type="EMBL" id="MBN4066523.1"/>
    </source>
</evidence>
<dbReference type="PROSITE" id="PS50011">
    <property type="entry name" value="PROTEIN_KINASE_DOM"/>
    <property type="match status" value="1"/>
</dbReference>
<evidence type="ECO:0000256" key="7">
    <source>
        <dbReference type="ARBA" id="ARBA00047899"/>
    </source>
</evidence>
<dbReference type="SMART" id="SM00220">
    <property type="entry name" value="S_TKc"/>
    <property type="match status" value="1"/>
</dbReference>
<dbReference type="EMBL" id="JAFITR010000004">
    <property type="protein sequence ID" value="MBN4066523.1"/>
    <property type="molecule type" value="Genomic_DNA"/>
</dbReference>
<evidence type="ECO:0000256" key="2">
    <source>
        <dbReference type="ARBA" id="ARBA00022527"/>
    </source>
</evidence>
<evidence type="ECO:0000313" key="11">
    <source>
        <dbReference type="Proteomes" id="UP000722121"/>
    </source>
</evidence>
<dbReference type="GO" id="GO:0016301">
    <property type="term" value="F:kinase activity"/>
    <property type="evidence" value="ECO:0007669"/>
    <property type="project" value="UniProtKB-KW"/>
</dbReference>
<protein>
    <recommendedName>
        <fullName evidence="1">non-specific serine/threonine protein kinase</fullName>
        <ecNumber evidence="1">2.7.11.1</ecNumber>
    </recommendedName>
</protein>
<dbReference type="Proteomes" id="UP000722121">
    <property type="component" value="Unassembled WGS sequence"/>
</dbReference>
<evidence type="ECO:0000259" key="9">
    <source>
        <dbReference type="PROSITE" id="PS50011"/>
    </source>
</evidence>
<name>A0ABS3AQC7_9BACT</name>
<evidence type="ECO:0000256" key="1">
    <source>
        <dbReference type="ARBA" id="ARBA00012513"/>
    </source>
</evidence>